<evidence type="ECO:0000313" key="2">
    <source>
        <dbReference type="Proteomes" id="UP001207468"/>
    </source>
</evidence>
<evidence type="ECO:0000313" key="1">
    <source>
        <dbReference type="EMBL" id="KAI9447064.1"/>
    </source>
</evidence>
<reference evidence="1" key="1">
    <citation type="submission" date="2021-03" db="EMBL/GenBank/DDBJ databases">
        <title>Evolutionary priming and transition to the ectomycorrhizal habit in an iconic lineage of mushroom-forming fungi: is preadaptation a requirement?</title>
        <authorList>
            <consortium name="DOE Joint Genome Institute"/>
            <person name="Looney B.P."/>
            <person name="Miyauchi S."/>
            <person name="Morin E."/>
            <person name="Drula E."/>
            <person name="Courty P.E."/>
            <person name="Chicoki N."/>
            <person name="Fauchery L."/>
            <person name="Kohler A."/>
            <person name="Kuo A."/>
            <person name="LaButti K."/>
            <person name="Pangilinan J."/>
            <person name="Lipzen A."/>
            <person name="Riley R."/>
            <person name="Andreopoulos W."/>
            <person name="He G."/>
            <person name="Johnson J."/>
            <person name="Barry K.W."/>
            <person name="Grigoriev I.V."/>
            <person name="Nagy L."/>
            <person name="Hibbett D."/>
            <person name="Henrissat B."/>
            <person name="Matheny P.B."/>
            <person name="Labbe J."/>
            <person name="Martin A.F."/>
        </authorList>
    </citation>
    <scope>NUCLEOTIDE SEQUENCE</scope>
    <source>
        <strain evidence="1">BPL698</strain>
    </source>
</reference>
<dbReference type="Proteomes" id="UP001207468">
    <property type="component" value="Unassembled WGS sequence"/>
</dbReference>
<keyword evidence="2" id="KW-1185">Reference proteome</keyword>
<organism evidence="1 2">
    <name type="scientific">Russula earlei</name>
    <dbReference type="NCBI Taxonomy" id="71964"/>
    <lineage>
        <taxon>Eukaryota</taxon>
        <taxon>Fungi</taxon>
        <taxon>Dikarya</taxon>
        <taxon>Basidiomycota</taxon>
        <taxon>Agaricomycotina</taxon>
        <taxon>Agaricomycetes</taxon>
        <taxon>Russulales</taxon>
        <taxon>Russulaceae</taxon>
        <taxon>Russula</taxon>
    </lineage>
</organism>
<protein>
    <submittedName>
        <fullName evidence="1">Uncharacterized protein</fullName>
    </submittedName>
</protein>
<proteinExistence type="predicted"/>
<accession>A0ACC0TU58</accession>
<dbReference type="EMBL" id="JAGFNK010000611">
    <property type="protein sequence ID" value="KAI9447064.1"/>
    <property type="molecule type" value="Genomic_DNA"/>
</dbReference>
<gene>
    <name evidence="1" type="ORF">F5148DRAFT_1292480</name>
</gene>
<name>A0ACC0TU58_9AGAM</name>
<comment type="caution">
    <text evidence="1">The sequence shown here is derived from an EMBL/GenBank/DDBJ whole genome shotgun (WGS) entry which is preliminary data.</text>
</comment>
<sequence>MALWMLFACRMQPGSAQDSPPGYNLAAPVKWIMPEELDEISGIAFYTGIDPIVHVEDDNPYIYAEQDEEGRIYRLRKGMKPHSTKFGKPGDYEDIAINKEQVIMLRSDGVLFTFPFSETSKEKTATTKEWKGLLPQGEYESLAVGRDGNLVVICKNCPVDNQEKEVSAYIIQQDTAGNLSLARSFKIDISSVDLTSIHKQIKFHPSCVAQHPITHEWFLISSVNKVLIVLNEQWKVKASYALNPNLFKQPEGLAFDTKGTMYISNENADVGNANILEFIYQK</sequence>